<gene>
    <name evidence="7" type="ORF">SAMN05444392_10181</name>
</gene>
<keyword evidence="2" id="KW-0805">Transcription regulation</keyword>
<dbReference type="Gene3D" id="1.10.1660.10">
    <property type="match status" value="2"/>
</dbReference>
<dbReference type="PANTHER" id="PTHR30204">
    <property type="entry name" value="REDOX-CYCLING DRUG-SENSING TRANSCRIPTIONAL ACTIVATOR SOXR"/>
    <property type="match status" value="1"/>
</dbReference>
<dbReference type="STRING" id="112248.SAMN05444392_10181"/>
<dbReference type="Proteomes" id="UP000184476">
    <property type="component" value="Unassembled WGS sequence"/>
</dbReference>
<evidence type="ECO:0000256" key="3">
    <source>
        <dbReference type="ARBA" id="ARBA00023125"/>
    </source>
</evidence>
<sequence length="235" mass="27649">MRYYKPIEIARELQVSTSALRHYESWGLIPKPKRAKNGYRLYTIEHLAYFRCLRAMFAGFGVPITSKVLKHLQKKQLDQALWIVNQELSKLHQEKLLTDQTLEVIQTFDFPSVNDRRIQKKMTIGEVALLANVTPSAIRHWEKEGLLLPHRDPLNGYRIYSPNDLRKILLIRMLRESVYFLKSIKELIQAFDNKKIDDLKKITQQAVSIINRRNRLQLHAVHQLMELCNVIHLLS</sequence>
<evidence type="ECO:0000256" key="2">
    <source>
        <dbReference type="ARBA" id="ARBA00023015"/>
    </source>
</evidence>
<dbReference type="SMART" id="SM00422">
    <property type="entry name" value="HTH_MERR"/>
    <property type="match status" value="2"/>
</dbReference>
<dbReference type="GO" id="GO:0003700">
    <property type="term" value="F:DNA-binding transcription factor activity"/>
    <property type="evidence" value="ECO:0007669"/>
    <property type="project" value="InterPro"/>
</dbReference>
<accession>A0A1M4SQ15</accession>
<dbReference type="PANTHER" id="PTHR30204:SF69">
    <property type="entry name" value="MERR-FAMILY TRANSCRIPTIONAL REGULATOR"/>
    <property type="match status" value="1"/>
</dbReference>
<evidence type="ECO:0000256" key="4">
    <source>
        <dbReference type="ARBA" id="ARBA00023163"/>
    </source>
</evidence>
<keyword evidence="4" id="KW-0804">Transcription</keyword>
<evidence type="ECO:0000313" key="8">
    <source>
        <dbReference type="Proteomes" id="UP000184476"/>
    </source>
</evidence>
<dbReference type="InterPro" id="IPR001387">
    <property type="entry name" value="Cro/C1-type_HTH"/>
</dbReference>
<evidence type="ECO:0000256" key="1">
    <source>
        <dbReference type="ARBA" id="ARBA00022491"/>
    </source>
</evidence>
<evidence type="ECO:0000259" key="5">
    <source>
        <dbReference type="PROSITE" id="PS50937"/>
    </source>
</evidence>
<dbReference type="Pfam" id="PF00376">
    <property type="entry name" value="MerR"/>
    <property type="match status" value="1"/>
</dbReference>
<dbReference type="RefSeq" id="WP_073150206.1">
    <property type="nucleotide sequence ID" value="NZ_FQVL01000001.1"/>
</dbReference>
<name>A0A1M4SQ15_9BACL</name>
<dbReference type="PROSITE" id="PS50937">
    <property type="entry name" value="HTH_MERR_2"/>
    <property type="match status" value="2"/>
</dbReference>
<evidence type="ECO:0000259" key="6">
    <source>
        <dbReference type="PROSITE" id="PS50943"/>
    </source>
</evidence>
<dbReference type="Pfam" id="PF13411">
    <property type="entry name" value="MerR_1"/>
    <property type="match status" value="1"/>
</dbReference>
<dbReference type="InterPro" id="IPR047057">
    <property type="entry name" value="MerR_fam"/>
</dbReference>
<dbReference type="PROSITE" id="PS50943">
    <property type="entry name" value="HTH_CROC1"/>
    <property type="match status" value="1"/>
</dbReference>
<feature type="domain" description="HTH merR-type" evidence="5">
    <location>
        <begin position="121"/>
        <end position="190"/>
    </location>
</feature>
<dbReference type="AlphaFoldDB" id="A0A1M4SQ15"/>
<dbReference type="GO" id="GO:0003677">
    <property type="term" value="F:DNA binding"/>
    <property type="evidence" value="ECO:0007669"/>
    <property type="project" value="UniProtKB-KW"/>
</dbReference>
<keyword evidence="1" id="KW-0678">Repressor</keyword>
<dbReference type="InterPro" id="IPR000551">
    <property type="entry name" value="MerR-type_HTH_dom"/>
</dbReference>
<protein>
    <submittedName>
        <fullName evidence="7">DNA-binding transcriptional regulator, MerR family</fullName>
    </submittedName>
</protein>
<feature type="domain" description="HTH cro/C1-type" evidence="6">
    <location>
        <begin position="113"/>
        <end position="143"/>
    </location>
</feature>
<keyword evidence="3 7" id="KW-0238">DNA-binding</keyword>
<dbReference type="CDD" id="cd04773">
    <property type="entry name" value="HTH_TioE_rpt2"/>
    <property type="match status" value="1"/>
</dbReference>
<dbReference type="PROSITE" id="PS00552">
    <property type="entry name" value="HTH_MERR_1"/>
    <property type="match status" value="1"/>
</dbReference>
<dbReference type="InterPro" id="IPR009061">
    <property type="entry name" value="DNA-bd_dom_put_sf"/>
</dbReference>
<keyword evidence="8" id="KW-1185">Reference proteome</keyword>
<evidence type="ECO:0000313" key="7">
    <source>
        <dbReference type="EMBL" id="SHE34265.1"/>
    </source>
</evidence>
<proteinExistence type="predicted"/>
<reference evidence="7 8" key="1">
    <citation type="submission" date="2016-11" db="EMBL/GenBank/DDBJ databases">
        <authorList>
            <person name="Jaros S."/>
            <person name="Januszkiewicz K."/>
            <person name="Wedrychowicz H."/>
        </authorList>
    </citation>
    <scope>NUCLEOTIDE SEQUENCE [LARGE SCALE GENOMIC DNA]</scope>
    <source>
        <strain evidence="7 8">DSM 44666</strain>
    </source>
</reference>
<dbReference type="OrthoDB" id="122388at2"/>
<dbReference type="EMBL" id="FQVL01000001">
    <property type="protein sequence ID" value="SHE34265.1"/>
    <property type="molecule type" value="Genomic_DNA"/>
</dbReference>
<feature type="domain" description="HTH merR-type" evidence="5">
    <location>
        <begin position="3"/>
        <end position="57"/>
    </location>
</feature>
<organism evidence="7 8">
    <name type="scientific">Seinonella peptonophila</name>
    <dbReference type="NCBI Taxonomy" id="112248"/>
    <lineage>
        <taxon>Bacteria</taxon>
        <taxon>Bacillati</taxon>
        <taxon>Bacillota</taxon>
        <taxon>Bacilli</taxon>
        <taxon>Bacillales</taxon>
        <taxon>Thermoactinomycetaceae</taxon>
        <taxon>Seinonella</taxon>
    </lineage>
</organism>
<dbReference type="SUPFAM" id="SSF46955">
    <property type="entry name" value="Putative DNA-binding domain"/>
    <property type="match status" value="2"/>
</dbReference>